<organism evidence="1 2">
    <name type="scientific">Vitis vinifera</name>
    <name type="common">Grape</name>
    <dbReference type="NCBI Taxonomy" id="29760"/>
    <lineage>
        <taxon>Eukaryota</taxon>
        <taxon>Viridiplantae</taxon>
        <taxon>Streptophyta</taxon>
        <taxon>Embryophyta</taxon>
        <taxon>Tracheophyta</taxon>
        <taxon>Spermatophyta</taxon>
        <taxon>Magnoliopsida</taxon>
        <taxon>eudicotyledons</taxon>
        <taxon>Gunneridae</taxon>
        <taxon>Pentapetalae</taxon>
        <taxon>rosids</taxon>
        <taxon>Vitales</taxon>
        <taxon>Vitaceae</taxon>
        <taxon>Viteae</taxon>
        <taxon>Vitis</taxon>
    </lineage>
</organism>
<evidence type="ECO:0000313" key="1">
    <source>
        <dbReference type="EMBL" id="CCB59364.1"/>
    </source>
</evidence>
<dbReference type="InParanoid" id="F6HY41"/>
<sequence>MKRAQARRERRIA</sequence>
<keyword evidence="2" id="KW-1185">Reference proteome</keyword>
<dbReference type="EMBL" id="FN596494">
    <property type="protein sequence ID" value="CCB59364.1"/>
    <property type="molecule type" value="Genomic_DNA"/>
</dbReference>
<reference evidence="2" key="1">
    <citation type="journal article" date="2007" name="Nature">
        <title>The grapevine genome sequence suggests ancestral hexaploidization in major angiosperm phyla.</title>
        <authorList>
            <consortium name="The French-Italian Public Consortium for Grapevine Genome Characterization."/>
            <person name="Jaillon O."/>
            <person name="Aury J.-M."/>
            <person name="Noel B."/>
            <person name="Policriti A."/>
            <person name="Clepet C."/>
            <person name="Casagrande A."/>
            <person name="Choisne N."/>
            <person name="Aubourg S."/>
            <person name="Vitulo N."/>
            <person name="Jubin C."/>
            <person name="Vezzi A."/>
            <person name="Legeai F."/>
            <person name="Hugueney P."/>
            <person name="Dasilva C."/>
            <person name="Horner D."/>
            <person name="Mica E."/>
            <person name="Jublot D."/>
            <person name="Poulain J."/>
            <person name="Bruyere C."/>
            <person name="Billault A."/>
            <person name="Segurens B."/>
            <person name="Gouyvenoux M."/>
            <person name="Ugarte E."/>
            <person name="Cattonaro F."/>
            <person name="Anthouard V."/>
            <person name="Vico V."/>
            <person name="Del Fabbro C."/>
            <person name="Alaux M."/>
            <person name="Di Gaspero G."/>
            <person name="Dumas V."/>
            <person name="Felice N."/>
            <person name="Paillard S."/>
            <person name="Juman I."/>
            <person name="Moroldo M."/>
            <person name="Scalabrin S."/>
            <person name="Canaguier A."/>
            <person name="Le Clainche I."/>
            <person name="Malacrida G."/>
            <person name="Durand E."/>
            <person name="Pesole G."/>
            <person name="Laucou V."/>
            <person name="Chatelet P."/>
            <person name="Merdinoglu D."/>
            <person name="Delledonne M."/>
            <person name="Pezzotti M."/>
            <person name="Lecharny A."/>
            <person name="Scarpelli C."/>
            <person name="Artiguenave F."/>
            <person name="Pe M.E."/>
            <person name="Valle G."/>
            <person name="Morgante M."/>
            <person name="Caboche M."/>
            <person name="Adam-Blondon A.-F."/>
            <person name="Weissenbach J."/>
            <person name="Quetier F."/>
            <person name="Wincker P."/>
        </authorList>
    </citation>
    <scope>NUCLEOTIDE SEQUENCE [LARGE SCALE GENOMIC DNA]</scope>
    <source>
        <strain evidence="2">cv. Pinot noir / PN40024</strain>
    </source>
</reference>
<proteinExistence type="predicted"/>
<accession>F6HY41</accession>
<evidence type="ECO:0000313" key="2">
    <source>
        <dbReference type="Proteomes" id="UP000009183"/>
    </source>
</evidence>
<name>F6HY41_VITVI</name>
<gene>
    <name evidence="1" type="ordered locus">VIT_09s0002g02580</name>
</gene>
<protein>
    <submittedName>
        <fullName evidence="1">Uncharacterized protein</fullName>
    </submittedName>
</protein>
<dbReference type="Proteomes" id="UP000009183">
    <property type="component" value="Chromosome 9"/>
</dbReference>
<dbReference type="HOGENOM" id="CLU_3435844_0_0_1"/>